<dbReference type="InterPro" id="IPR011251">
    <property type="entry name" value="Luciferase-like_dom"/>
</dbReference>
<dbReference type="PANTHER" id="PTHR30137:SF8">
    <property type="entry name" value="BLR5498 PROTEIN"/>
    <property type="match status" value="1"/>
</dbReference>
<dbReference type="InterPro" id="IPR036661">
    <property type="entry name" value="Luciferase-like_sf"/>
</dbReference>
<name>A0ABV8GWV8_9BACI</name>
<dbReference type="EMBL" id="JBHSAO010000002">
    <property type="protein sequence ID" value="MFC4023346.1"/>
    <property type="molecule type" value="Genomic_DNA"/>
</dbReference>
<evidence type="ECO:0000256" key="2">
    <source>
        <dbReference type="ARBA" id="ARBA00023033"/>
    </source>
</evidence>
<dbReference type="Pfam" id="PF00296">
    <property type="entry name" value="Bac_luciferase"/>
    <property type="match status" value="1"/>
</dbReference>
<reference evidence="5" key="1">
    <citation type="journal article" date="2019" name="Int. J. Syst. Evol. Microbiol.">
        <title>The Global Catalogue of Microorganisms (GCM) 10K type strain sequencing project: providing services to taxonomists for standard genome sequencing and annotation.</title>
        <authorList>
            <consortium name="The Broad Institute Genomics Platform"/>
            <consortium name="The Broad Institute Genome Sequencing Center for Infectious Disease"/>
            <person name="Wu L."/>
            <person name="Ma J."/>
        </authorList>
    </citation>
    <scope>NUCLEOTIDE SEQUENCE [LARGE SCALE GENOMIC DNA]</scope>
    <source>
        <strain evidence="5">IBRC-M 10703</strain>
    </source>
</reference>
<evidence type="ECO:0000313" key="5">
    <source>
        <dbReference type="Proteomes" id="UP001595772"/>
    </source>
</evidence>
<dbReference type="InterPro" id="IPR050766">
    <property type="entry name" value="Bact_Lucif_Oxidored"/>
</dbReference>
<gene>
    <name evidence="4" type="ORF">ACFOUV_05855</name>
</gene>
<sequence length="360" mass="40064">MSTTKQNGIEIGIYTLGDIGPDPLTGKTISMKQRMDEIIRAAKLAEDAGLDIFGVGEHHRLDYAVSSPAVVLSAIAGATKRMKLTSTTSVLSTLDPVRLYEDFATLDLISDGRAEILAGRGAFVESFPLFGYSTDDYNELFSEHMDLLLKLNENEIVTWNGKFRSPLNDAEISPRPIQKQLPIWIGVGGTPESAARAGRLGFGMALAILGGDPMRFKSLVDIYRRAGLQAGHSPDKLNVGVTGHTYLAKTTEEAKDEFYPYYANYWNYVNRQRGMRTRMSREDFEQVARPETALFVGSPEQVVEKILWQHELYGHTRFLAQIDIGGIPFQKIEKNIELLATEVIPMLNKAIGQNKEETFV</sequence>
<dbReference type="RefSeq" id="WP_379495852.1">
    <property type="nucleotide sequence ID" value="NZ_JBHSAO010000002.1"/>
</dbReference>
<dbReference type="Proteomes" id="UP001595772">
    <property type="component" value="Unassembled WGS sequence"/>
</dbReference>
<comment type="caution">
    <text evidence="4">The sequence shown here is derived from an EMBL/GenBank/DDBJ whole genome shotgun (WGS) entry which is preliminary data.</text>
</comment>
<dbReference type="Gene3D" id="3.20.20.30">
    <property type="entry name" value="Luciferase-like domain"/>
    <property type="match status" value="1"/>
</dbReference>
<dbReference type="SUPFAM" id="SSF51679">
    <property type="entry name" value="Bacterial luciferase-like"/>
    <property type="match status" value="1"/>
</dbReference>
<feature type="domain" description="Luciferase-like" evidence="3">
    <location>
        <begin position="10"/>
        <end position="313"/>
    </location>
</feature>
<keyword evidence="2" id="KW-0503">Monooxygenase</keyword>
<protein>
    <submittedName>
        <fullName evidence="4">LLM class flavin-dependent oxidoreductase</fullName>
    </submittedName>
</protein>
<dbReference type="PANTHER" id="PTHR30137">
    <property type="entry name" value="LUCIFERASE-LIKE MONOOXYGENASE"/>
    <property type="match status" value="1"/>
</dbReference>
<evidence type="ECO:0000259" key="3">
    <source>
        <dbReference type="Pfam" id="PF00296"/>
    </source>
</evidence>
<proteinExistence type="predicted"/>
<keyword evidence="5" id="KW-1185">Reference proteome</keyword>
<accession>A0ABV8GWV8</accession>
<evidence type="ECO:0000256" key="1">
    <source>
        <dbReference type="ARBA" id="ARBA00023002"/>
    </source>
</evidence>
<evidence type="ECO:0000313" key="4">
    <source>
        <dbReference type="EMBL" id="MFC4023346.1"/>
    </source>
</evidence>
<keyword evidence="1" id="KW-0560">Oxidoreductase</keyword>
<organism evidence="4 5">
    <name type="scientific">Oceanobacillus longus</name>
    <dbReference type="NCBI Taxonomy" id="930120"/>
    <lineage>
        <taxon>Bacteria</taxon>
        <taxon>Bacillati</taxon>
        <taxon>Bacillota</taxon>
        <taxon>Bacilli</taxon>
        <taxon>Bacillales</taxon>
        <taxon>Bacillaceae</taxon>
        <taxon>Oceanobacillus</taxon>
    </lineage>
</organism>